<protein>
    <submittedName>
        <fullName evidence="1">Type II toxin-antitoxin system prevent-host-death family antitoxin</fullName>
    </submittedName>
</protein>
<dbReference type="RefSeq" id="WP_186608026.1">
    <property type="nucleotide sequence ID" value="NZ_CP077083.1"/>
</dbReference>
<dbReference type="Proteomes" id="UP001277967">
    <property type="component" value="Unassembled WGS sequence"/>
</dbReference>
<gene>
    <name evidence="1" type="ORF">SO486_12530</name>
</gene>
<comment type="caution">
    <text evidence="1">The sequence shown here is derived from an EMBL/GenBank/DDBJ whole genome shotgun (WGS) entry which is preliminary data.</text>
</comment>
<evidence type="ECO:0000313" key="2">
    <source>
        <dbReference type="Proteomes" id="UP001277967"/>
    </source>
</evidence>
<reference evidence="1 2" key="1">
    <citation type="submission" date="2023-11" db="EMBL/GenBank/DDBJ databases">
        <title>Genome sequence of Pseudomonas salmasensis Strain SLU99.</title>
        <authorList>
            <person name="Ghadamgahi F."/>
            <person name="Kalyandurg P.B."/>
            <person name="Catara V."/>
            <person name="Vetukuri R."/>
            <person name="Ghosh S."/>
        </authorList>
    </citation>
    <scope>NUCLEOTIDE SEQUENCE [LARGE SCALE GENOMIC DNA]</scope>
    <source>
        <strain evidence="1 2">SLU99</strain>
    </source>
</reference>
<evidence type="ECO:0000313" key="1">
    <source>
        <dbReference type="EMBL" id="MDY4300805.1"/>
    </source>
</evidence>
<keyword evidence="2" id="KW-1185">Reference proteome</keyword>
<proteinExistence type="predicted"/>
<dbReference type="EMBL" id="JAXGGE010000001">
    <property type="protein sequence ID" value="MDY4300805.1"/>
    <property type="molecule type" value="Genomic_DNA"/>
</dbReference>
<organism evidence="1 2">
    <name type="scientific">Pseudomonas salmasensis</name>
    <dbReference type="NCBI Taxonomy" id="2745514"/>
    <lineage>
        <taxon>Bacteria</taxon>
        <taxon>Pseudomonadati</taxon>
        <taxon>Pseudomonadota</taxon>
        <taxon>Gammaproteobacteria</taxon>
        <taxon>Pseudomonadales</taxon>
        <taxon>Pseudomonadaceae</taxon>
        <taxon>Pseudomonas</taxon>
    </lineage>
</organism>
<sequence>MNATCSTLTVSLSQAKADFLKLAHQASTGQVITITRTGVAFVQLLAVRKAPQRRIGAMKGKLIIPDDFDTPLPDSLLREFEKKST</sequence>
<accession>A0ABU5FHL0</accession>
<name>A0ABU5FHL0_9PSED</name>